<reference evidence="8 9" key="1">
    <citation type="submission" date="2020-01" db="EMBL/GenBank/DDBJ databases">
        <authorList>
            <person name="Gulvik C.A."/>
            <person name="Batra D.G."/>
        </authorList>
    </citation>
    <scope>NUCLEOTIDE SEQUENCE [LARGE SCALE GENOMIC DNA]</scope>
    <source>
        <strain evidence="8 9">W9323</strain>
    </source>
</reference>
<dbReference type="KEGG" id="kpul:GXN76_12690"/>
<comment type="subcellular location">
    <subcellularLocation>
        <location evidence="1 6">Cell membrane</location>
        <topology evidence="1 6">Multi-pass membrane protein</topology>
    </subcellularLocation>
</comment>
<gene>
    <name evidence="8" type="ORF">GXN76_12690</name>
</gene>
<dbReference type="AlphaFoldDB" id="A0A7D3XR07"/>
<dbReference type="RefSeq" id="WP_173223722.1">
    <property type="nucleotide sequence ID" value="NZ_CP048104.1"/>
</dbReference>
<feature type="transmembrane region" description="Helical" evidence="7">
    <location>
        <begin position="5"/>
        <end position="22"/>
    </location>
</feature>
<evidence type="ECO:0000256" key="6">
    <source>
        <dbReference type="RuleBase" id="RU003942"/>
    </source>
</evidence>
<keyword evidence="9" id="KW-1185">Reference proteome</keyword>
<feature type="transmembrane region" description="Helical" evidence="7">
    <location>
        <begin position="58"/>
        <end position="77"/>
    </location>
</feature>
<sequence length="106" mass="11965">MHREWLKVFIAAFFEVFWVIGLKHSFDLWTWLGTAVMIYLSFHLMIMAGRKLPAGTVYAIFVGMGTCGTIIAEIIIFGEPFNLTKVLFILLLLTGVLGLKLVTKRG</sequence>
<keyword evidence="3 6" id="KW-0812">Transmembrane</keyword>
<evidence type="ECO:0000256" key="3">
    <source>
        <dbReference type="ARBA" id="ARBA00022692"/>
    </source>
</evidence>
<evidence type="ECO:0000256" key="5">
    <source>
        <dbReference type="ARBA" id="ARBA00023136"/>
    </source>
</evidence>
<dbReference type="GO" id="GO:0022857">
    <property type="term" value="F:transmembrane transporter activity"/>
    <property type="evidence" value="ECO:0007669"/>
    <property type="project" value="InterPro"/>
</dbReference>
<protein>
    <submittedName>
        <fullName evidence="8">QacE family quaternary ammonium compound efflux SMR transporter</fullName>
    </submittedName>
</protein>
<evidence type="ECO:0000313" key="8">
    <source>
        <dbReference type="EMBL" id="QKG85247.1"/>
    </source>
</evidence>
<proteinExistence type="inferred from homology"/>
<evidence type="ECO:0000256" key="4">
    <source>
        <dbReference type="ARBA" id="ARBA00022989"/>
    </source>
</evidence>
<dbReference type="Gene3D" id="1.10.3730.20">
    <property type="match status" value="1"/>
</dbReference>
<dbReference type="EMBL" id="CP048104">
    <property type="protein sequence ID" value="QKG85247.1"/>
    <property type="molecule type" value="Genomic_DNA"/>
</dbReference>
<keyword evidence="4 7" id="KW-1133">Transmembrane helix</keyword>
<keyword evidence="2" id="KW-1003">Cell membrane</keyword>
<dbReference type="InterPro" id="IPR037185">
    <property type="entry name" value="EmrE-like"/>
</dbReference>
<evidence type="ECO:0000256" key="1">
    <source>
        <dbReference type="ARBA" id="ARBA00004651"/>
    </source>
</evidence>
<keyword evidence="5 7" id="KW-0472">Membrane</keyword>
<dbReference type="InterPro" id="IPR045324">
    <property type="entry name" value="Small_multidrug_res"/>
</dbReference>
<evidence type="ECO:0000256" key="2">
    <source>
        <dbReference type="ARBA" id="ARBA00022475"/>
    </source>
</evidence>
<dbReference type="PANTHER" id="PTHR30561">
    <property type="entry name" value="SMR FAMILY PROTON-DEPENDENT DRUG EFFLUX TRANSPORTER SUGE"/>
    <property type="match status" value="1"/>
</dbReference>
<feature type="transmembrane region" description="Helical" evidence="7">
    <location>
        <begin position="28"/>
        <end position="46"/>
    </location>
</feature>
<dbReference type="SUPFAM" id="SSF103481">
    <property type="entry name" value="Multidrug resistance efflux transporter EmrE"/>
    <property type="match status" value="1"/>
</dbReference>
<organism evidence="8 9">
    <name type="scientific">Kroppenstedtia pulmonis</name>
    <dbReference type="NCBI Taxonomy" id="1380685"/>
    <lineage>
        <taxon>Bacteria</taxon>
        <taxon>Bacillati</taxon>
        <taxon>Bacillota</taxon>
        <taxon>Bacilli</taxon>
        <taxon>Bacillales</taxon>
        <taxon>Thermoactinomycetaceae</taxon>
        <taxon>Kroppenstedtia</taxon>
    </lineage>
</organism>
<evidence type="ECO:0000313" key="9">
    <source>
        <dbReference type="Proteomes" id="UP000503088"/>
    </source>
</evidence>
<dbReference type="Pfam" id="PF00893">
    <property type="entry name" value="Multi_Drug_Res"/>
    <property type="match status" value="1"/>
</dbReference>
<evidence type="ECO:0000256" key="7">
    <source>
        <dbReference type="SAM" id="Phobius"/>
    </source>
</evidence>
<accession>A0A7D3XR07</accession>
<dbReference type="PANTHER" id="PTHR30561:SF7">
    <property type="entry name" value="GUANIDINIUM EFFLUX SYSTEM SUBUNIT GDNC-RELATED"/>
    <property type="match status" value="1"/>
</dbReference>
<name>A0A7D3XR07_9BACL</name>
<dbReference type="InterPro" id="IPR000390">
    <property type="entry name" value="Small_drug/metabolite_transptr"/>
</dbReference>
<dbReference type="GO" id="GO:0005886">
    <property type="term" value="C:plasma membrane"/>
    <property type="evidence" value="ECO:0007669"/>
    <property type="project" value="UniProtKB-SubCell"/>
</dbReference>
<feature type="transmembrane region" description="Helical" evidence="7">
    <location>
        <begin position="83"/>
        <end position="102"/>
    </location>
</feature>
<dbReference type="Proteomes" id="UP000503088">
    <property type="component" value="Chromosome"/>
</dbReference>
<comment type="similarity">
    <text evidence="6">Belongs to the drug/metabolite transporter (DMT) superfamily. Small multidrug resistance (SMR) (TC 2.A.7.1) family.</text>
</comment>